<keyword evidence="2" id="KW-1185">Reference proteome</keyword>
<accession>A0A7X1FXL7</accession>
<evidence type="ECO:0000313" key="2">
    <source>
        <dbReference type="Proteomes" id="UP000551327"/>
    </source>
</evidence>
<dbReference type="EMBL" id="JACLAX010000005">
    <property type="protein sequence ID" value="MBC2668888.1"/>
    <property type="molecule type" value="Genomic_DNA"/>
</dbReference>
<reference evidence="1 2" key="1">
    <citation type="submission" date="2020-08" db="EMBL/GenBank/DDBJ databases">
        <title>The genome sequence of type strain Novosphingobium piscinae KCTC 42194.</title>
        <authorList>
            <person name="Liu Y."/>
        </authorList>
    </citation>
    <scope>NUCLEOTIDE SEQUENCE [LARGE SCALE GENOMIC DNA]</scope>
    <source>
        <strain evidence="1 2">KCTC 42194</strain>
    </source>
</reference>
<proteinExistence type="predicted"/>
<dbReference type="AlphaFoldDB" id="A0A7X1FXL7"/>
<sequence length="389" mass="40769">MVAQIEGERGIAPVASTGDIQVDGIQVNTTGKTAEEARRNGWREATRLAWAKAGGPQLADGQLEGLVSSVVIEREQIGPRRYIATLGVIFDRTRSGQFVAGASAVGTRSQPLLMLPLLYSGGVAQIYEVRTPWQAAWARFHAGASAIDYVRPTGGGGDSLLLTAGQVSRRSRTWWRNILDQFGASDVIVPVARIERQWPGGPVQGTFTARYGPDNRPLSSFTLTAKGPDQVPAMLDEAVRRMDRIYTDALLAGTLRVNPTLNSERLTLDPAVAALLAAANRVTAAQEQAIVADAVPGAAAPTIVAAPSVDAPAAFTVQFASPDVRAVDAALAAVRGITGVKSAATTSLAMGGTSVMRVSYSGGLDDLAAALRARGYTVTLGNGALSIRR</sequence>
<evidence type="ECO:0000313" key="1">
    <source>
        <dbReference type="EMBL" id="MBC2668888.1"/>
    </source>
</evidence>
<gene>
    <name evidence="1" type="ORF">H7F53_07015</name>
</gene>
<protein>
    <submittedName>
        <fullName evidence="1">Heavy-metal-associated domain-containing protein</fullName>
    </submittedName>
</protein>
<comment type="caution">
    <text evidence="1">The sequence shown here is derived from an EMBL/GenBank/DDBJ whole genome shotgun (WGS) entry which is preliminary data.</text>
</comment>
<name>A0A7X1FXL7_9SPHN</name>
<dbReference type="Proteomes" id="UP000551327">
    <property type="component" value="Unassembled WGS sequence"/>
</dbReference>
<organism evidence="1 2">
    <name type="scientific">Novosphingobium piscinae</name>
    <dbReference type="NCBI Taxonomy" id="1507448"/>
    <lineage>
        <taxon>Bacteria</taxon>
        <taxon>Pseudomonadati</taxon>
        <taxon>Pseudomonadota</taxon>
        <taxon>Alphaproteobacteria</taxon>
        <taxon>Sphingomonadales</taxon>
        <taxon>Sphingomonadaceae</taxon>
        <taxon>Novosphingobium</taxon>
    </lineage>
</organism>